<dbReference type="PATRIC" id="fig|1462.6.peg.3588"/>
<gene>
    <name evidence="4" type="ORF">LG52_3265</name>
</gene>
<comment type="caution">
    <text evidence="4">The sequence shown here is derived from an EMBL/GenBank/DDBJ whole genome shotgun (WGS) entry which is preliminary data.</text>
</comment>
<feature type="chain" id="PRO_5002327138" description="SbsC C-terminal domain-containing protein" evidence="2">
    <location>
        <begin position="32"/>
        <end position="246"/>
    </location>
</feature>
<evidence type="ECO:0000313" key="4">
    <source>
        <dbReference type="EMBL" id="KJE27589.1"/>
    </source>
</evidence>
<protein>
    <recommendedName>
        <fullName evidence="3">SbsC C-terminal domain-containing protein</fullName>
    </recommendedName>
</protein>
<feature type="coiled-coil region" evidence="1">
    <location>
        <begin position="37"/>
        <end position="90"/>
    </location>
</feature>
<feature type="signal peptide" evidence="2">
    <location>
        <begin position="1"/>
        <end position="31"/>
    </location>
</feature>
<dbReference type="InterPro" id="IPR041378">
    <property type="entry name" value="S-layer_SbsC_C"/>
</dbReference>
<dbReference type="EMBL" id="JYBP01000003">
    <property type="protein sequence ID" value="KJE27589.1"/>
    <property type="molecule type" value="Genomic_DNA"/>
</dbReference>
<evidence type="ECO:0000313" key="5">
    <source>
        <dbReference type="Proteomes" id="UP000032522"/>
    </source>
</evidence>
<evidence type="ECO:0000256" key="1">
    <source>
        <dbReference type="SAM" id="Coils"/>
    </source>
</evidence>
<sequence>MRRKRRKAFSIIGWLAVFCLSFSLLAVQAEAAPFPNVERLEQHAAQLERAMKADQWSKPYRLLNQVKNDYEAAKKEVARVRHQTARAQLEKRLAAGEQTIKKASAYISAVESGERLRALTANVDRALRTGDVDVVYDSYAPLQYQIRKTAILIGRVPGAALREKMEGWFQRPALSVQQRAYDPINIMIAMDKLLDAYDEGDIGRAERLLSLCDRWLPKVADAATRKQLAVYIDDFKAPVVLDVDIE</sequence>
<dbReference type="Gene3D" id="1.20.58.780">
    <property type="match status" value="1"/>
</dbReference>
<proteinExistence type="predicted"/>
<accession>A0A0D8BUA6</accession>
<keyword evidence="2" id="KW-0732">Signal</keyword>
<dbReference type="OrthoDB" id="2966500at2"/>
<dbReference type="RefSeq" id="WP_044732702.1">
    <property type="nucleotide sequence ID" value="NZ_JYBP01000003.1"/>
</dbReference>
<dbReference type="Proteomes" id="UP000032522">
    <property type="component" value="Unassembled WGS sequence"/>
</dbReference>
<dbReference type="AlphaFoldDB" id="A0A0D8BUA6"/>
<keyword evidence="1" id="KW-0175">Coiled coil</keyword>
<dbReference type="Pfam" id="PF18058">
    <property type="entry name" value="SbsC_C"/>
    <property type="match status" value="1"/>
</dbReference>
<name>A0A0D8BUA6_GEOKU</name>
<feature type="domain" description="SbsC C-terminal" evidence="3">
    <location>
        <begin position="46"/>
        <end position="173"/>
    </location>
</feature>
<organism evidence="4 5">
    <name type="scientific">Geobacillus kaustophilus</name>
    <dbReference type="NCBI Taxonomy" id="1462"/>
    <lineage>
        <taxon>Bacteria</taxon>
        <taxon>Bacillati</taxon>
        <taxon>Bacillota</taxon>
        <taxon>Bacilli</taxon>
        <taxon>Bacillales</taxon>
        <taxon>Anoxybacillaceae</taxon>
        <taxon>Geobacillus</taxon>
        <taxon>Geobacillus thermoleovorans group</taxon>
    </lineage>
</organism>
<evidence type="ECO:0000259" key="3">
    <source>
        <dbReference type="Pfam" id="PF18058"/>
    </source>
</evidence>
<reference evidence="4 5" key="1">
    <citation type="submission" date="2015-01" db="EMBL/GenBank/DDBJ databases">
        <authorList>
            <person name="Filippidou S."/>
            <person name="Jeanneret N."/>
            <person name="Russel-Delif L."/>
            <person name="Junier T."/>
            <person name="Wunderlin T."/>
            <person name="Molina V."/>
            <person name="Johnson S.L."/>
            <person name="Davenport K.W."/>
            <person name="Chain P.S."/>
            <person name="Dorador C."/>
            <person name="Junier P."/>
        </authorList>
    </citation>
    <scope>NUCLEOTIDE SEQUENCE [LARGE SCALE GENOMIC DNA]</scope>
    <source>
        <strain evidence="4 5">Et7/4</strain>
    </source>
</reference>
<evidence type="ECO:0000256" key="2">
    <source>
        <dbReference type="SAM" id="SignalP"/>
    </source>
</evidence>